<comment type="catalytic activity">
    <reaction evidence="8 9">
        <text>L-threonine + hydrogencarbonate + ATP = L-threonylcarbamoyladenylate + diphosphate + H2O</text>
        <dbReference type="Rhea" id="RHEA:36407"/>
        <dbReference type="ChEBI" id="CHEBI:15377"/>
        <dbReference type="ChEBI" id="CHEBI:17544"/>
        <dbReference type="ChEBI" id="CHEBI:30616"/>
        <dbReference type="ChEBI" id="CHEBI:33019"/>
        <dbReference type="ChEBI" id="CHEBI:57926"/>
        <dbReference type="ChEBI" id="CHEBI:73682"/>
        <dbReference type="EC" id="2.7.7.87"/>
    </reaction>
</comment>
<dbReference type="SUPFAM" id="SSF55821">
    <property type="entry name" value="YrdC/RibB"/>
    <property type="match status" value="1"/>
</dbReference>
<dbReference type="OrthoDB" id="9814580at2"/>
<comment type="caution">
    <text evidence="11">The sequence shown here is derived from an EMBL/GenBank/DDBJ whole genome shotgun (WGS) entry which is preliminary data.</text>
</comment>
<dbReference type="Proteomes" id="UP000630149">
    <property type="component" value="Unassembled WGS sequence"/>
</dbReference>
<dbReference type="PANTHER" id="PTHR17490:SF18">
    <property type="entry name" value="THREONYLCARBAMOYL-AMP SYNTHASE"/>
    <property type="match status" value="1"/>
</dbReference>
<comment type="function">
    <text evidence="9">Required for the formation of a threonylcarbamoyl group on adenosine at position 37 (t(6)A37) in tRNAs that read codons beginning with adenine. Catalyzes the conversion of L-threonine, HCO(3)(-)/CO(2) and ATP to give threonylcarbamoyl-AMP (TC-AMP) as the acyladenylate intermediate, with the release of diphosphate.</text>
</comment>
<proteinExistence type="inferred from homology"/>
<dbReference type="InterPro" id="IPR017945">
    <property type="entry name" value="DHBP_synth_RibB-like_a/b_dom"/>
</dbReference>
<accession>A0A917JW35</accession>
<evidence type="ECO:0000256" key="1">
    <source>
        <dbReference type="ARBA" id="ARBA00004496"/>
    </source>
</evidence>
<keyword evidence="3 9" id="KW-0808">Transferase</keyword>
<dbReference type="AlphaFoldDB" id="A0A917JW35"/>
<dbReference type="RefSeq" id="WP_131776298.1">
    <property type="nucleotide sequence ID" value="NZ_BMOB01000007.1"/>
</dbReference>
<protein>
    <recommendedName>
        <fullName evidence="9">Threonylcarbamoyl-AMP synthase</fullName>
        <shortName evidence="9">TC-AMP synthase</shortName>
        <ecNumber evidence="9">2.7.7.87</ecNumber>
    </recommendedName>
    <alternativeName>
        <fullName evidence="9">L-threonylcarbamoyladenylate synthase</fullName>
    </alternativeName>
    <alternativeName>
        <fullName evidence="9">t(6)A37 threonylcarbamoyladenosine biosynthesis protein TsaC</fullName>
    </alternativeName>
    <alternativeName>
        <fullName evidence="9">tRNA threonylcarbamoyladenosine biosynthesis protein TsaC</fullName>
    </alternativeName>
</protein>
<dbReference type="GO" id="GO:0006450">
    <property type="term" value="P:regulation of translational fidelity"/>
    <property type="evidence" value="ECO:0007669"/>
    <property type="project" value="TreeGrafter"/>
</dbReference>
<dbReference type="GO" id="GO:0000049">
    <property type="term" value="F:tRNA binding"/>
    <property type="evidence" value="ECO:0007669"/>
    <property type="project" value="TreeGrafter"/>
</dbReference>
<dbReference type="GO" id="GO:0002949">
    <property type="term" value="P:tRNA threonylcarbamoyladenosine modification"/>
    <property type="evidence" value="ECO:0007669"/>
    <property type="project" value="UniProtKB-UniRule"/>
</dbReference>
<evidence type="ECO:0000256" key="4">
    <source>
        <dbReference type="ARBA" id="ARBA00022694"/>
    </source>
</evidence>
<evidence type="ECO:0000313" key="11">
    <source>
        <dbReference type="EMBL" id="GGI89097.1"/>
    </source>
</evidence>
<evidence type="ECO:0000313" key="12">
    <source>
        <dbReference type="Proteomes" id="UP000630149"/>
    </source>
</evidence>
<dbReference type="HAMAP" id="MF_01852">
    <property type="entry name" value="TsaC"/>
    <property type="match status" value="1"/>
</dbReference>
<sequence length="182" mass="20238">MRIIHEIKDARAFINQGEVIAYPTEAVYGLGCNPFNKEAVEHLLQLKHRESSKGFILLIASWEQLSTLTAPIPDWAMQHVKETWPGPVTWIFPRGASIPGWITGERDTLAIRMSAHPIARELSLDGPLISTSANLSGQEPARSLKELLFQFPEGIAGFVQGELGHETSPTKIYDVLTGERLR</sequence>
<dbReference type="InterPro" id="IPR023535">
    <property type="entry name" value="TC-AMP_synthase"/>
</dbReference>
<evidence type="ECO:0000256" key="9">
    <source>
        <dbReference type="HAMAP-Rule" id="MF_01852"/>
    </source>
</evidence>
<keyword evidence="4 9" id="KW-0819">tRNA processing</keyword>
<comment type="similarity">
    <text evidence="9">Belongs to the SUA5 family. TsaC subfamily.</text>
</comment>
<keyword evidence="12" id="KW-1185">Reference proteome</keyword>
<dbReference type="EMBL" id="BMOB01000007">
    <property type="protein sequence ID" value="GGI89097.1"/>
    <property type="molecule type" value="Genomic_DNA"/>
</dbReference>
<name>A0A917JW35_9GAMM</name>
<organism evidence="11 12">
    <name type="scientific">Legionella impletisoli</name>
    <dbReference type="NCBI Taxonomy" id="343510"/>
    <lineage>
        <taxon>Bacteria</taxon>
        <taxon>Pseudomonadati</taxon>
        <taxon>Pseudomonadota</taxon>
        <taxon>Gammaproteobacteria</taxon>
        <taxon>Legionellales</taxon>
        <taxon>Legionellaceae</taxon>
        <taxon>Legionella</taxon>
    </lineage>
</organism>
<dbReference type="NCBIfam" id="TIGR00057">
    <property type="entry name" value="L-threonylcarbamoyladenylate synthase"/>
    <property type="match status" value="1"/>
</dbReference>
<dbReference type="InterPro" id="IPR050156">
    <property type="entry name" value="TC-AMP_synthase_SUA5"/>
</dbReference>
<dbReference type="EC" id="2.7.7.87" evidence="9"/>
<feature type="domain" description="YrdC-like" evidence="10">
    <location>
        <begin position="4"/>
        <end position="182"/>
    </location>
</feature>
<reference evidence="11" key="1">
    <citation type="journal article" date="2014" name="Int. J. Syst. Evol. Microbiol.">
        <title>Complete genome sequence of Corynebacterium casei LMG S-19264T (=DSM 44701T), isolated from a smear-ripened cheese.</title>
        <authorList>
            <consortium name="US DOE Joint Genome Institute (JGI-PGF)"/>
            <person name="Walter F."/>
            <person name="Albersmeier A."/>
            <person name="Kalinowski J."/>
            <person name="Ruckert C."/>
        </authorList>
    </citation>
    <scope>NUCLEOTIDE SEQUENCE</scope>
    <source>
        <strain evidence="11">JCM 13919</strain>
    </source>
</reference>
<evidence type="ECO:0000256" key="7">
    <source>
        <dbReference type="ARBA" id="ARBA00022840"/>
    </source>
</evidence>
<evidence type="ECO:0000256" key="8">
    <source>
        <dbReference type="ARBA" id="ARBA00048366"/>
    </source>
</evidence>
<comment type="subcellular location">
    <subcellularLocation>
        <location evidence="1 9">Cytoplasm</location>
    </subcellularLocation>
</comment>
<dbReference type="Pfam" id="PF01300">
    <property type="entry name" value="Sua5_yciO_yrdC"/>
    <property type="match status" value="1"/>
</dbReference>
<evidence type="ECO:0000256" key="3">
    <source>
        <dbReference type="ARBA" id="ARBA00022679"/>
    </source>
</evidence>
<keyword evidence="5 9" id="KW-0548">Nucleotidyltransferase</keyword>
<dbReference type="PANTHER" id="PTHR17490">
    <property type="entry name" value="SUA5"/>
    <property type="match status" value="1"/>
</dbReference>
<gene>
    <name evidence="9 11" type="primary">tsaC</name>
    <name evidence="11" type="ORF">GCM10007966_17320</name>
</gene>
<evidence type="ECO:0000256" key="6">
    <source>
        <dbReference type="ARBA" id="ARBA00022741"/>
    </source>
</evidence>
<reference evidence="11" key="2">
    <citation type="submission" date="2020-09" db="EMBL/GenBank/DDBJ databases">
        <authorList>
            <person name="Sun Q."/>
            <person name="Ohkuma M."/>
        </authorList>
    </citation>
    <scope>NUCLEOTIDE SEQUENCE</scope>
    <source>
        <strain evidence="11">JCM 13919</strain>
    </source>
</reference>
<dbReference type="GO" id="GO:0003725">
    <property type="term" value="F:double-stranded RNA binding"/>
    <property type="evidence" value="ECO:0007669"/>
    <property type="project" value="InterPro"/>
</dbReference>
<dbReference type="GO" id="GO:0005524">
    <property type="term" value="F:ATP binding"/>
    <property type="evidence" value="ECO:0007669"/>
    <property type="project" value="UniProtKB-UniRule"/>
</dbReference>
<evidence type="ECO:0000259" key="10">
    <source>
        <dbReference type="PROSITE" id="PS51163"/>
    </source>
</evidence>
<dbReference type="Gene3D" id="3.90.870.10">
    <property type="entry name" value="DHBP synthase"/>
    <property type="match status" value="1"/>
</dbReference>
<evidence type="ECO:0000256" key="5">
    <source>
        <dbReference type="ARBA" id="ARBA00022695"/>
    </source>
</evidence>
<dbReference type="InterPro" id="IPR006070">
    <property type="entry name" value="Sua5-like_dom"/>
</dbReference>
<evidence type="ECO:0000256" key="2">
    <source>
        <dbReference type="ARBA" id="ARBA00022490"/>
    </source>
</evidence>
<keyword evidence="7 9" id="KW-0067">ATP-binding</keyword>
<dbReference type="GO" id="GO:0061710">
    <property type="term" value="F:L-threonylcarbamoyladenylate synthase"/>
    <property type="evidence" value="ECO:0007669"/>
    <property type="project" value="UniProtKB-EC"/>
</dbReference>
<dbReference type="GO" id="GO:0005737">
    <property type="term" value="C:cytoplasm"/>
    <property type="evidence" value="ECO:0007669"/>
    <property type="project" value="UniProtKB-SubCell"/>
</dbReference>
<dbReference type="PROSITE" id="PS51163">
    <property type="entry name" value="YRDC"/>
    <property type="match status" value="1"/>
</dbReference>
<keyword evidence="2 9" id="KW-0963">Cytoplasm</keyword>
<keyword evidence="6 9" id="KW-0547">Nucleotide-binding</keyword>